<keyword evidence="5 10" id="KW-0810">Translation regulation</keyword>
<dbReference type="Gene3D" id="3.30.190.20">
    <property type="match status" value="1"/>
</dbReference>
<dbReference type="Pfam" id="PF00687">
    <property type="entry name" value="Ribosomal_L1"/>
    <property type="match status" value="1"/>
</dbReference>
<dbReference type="OrthoDB" id="9803740at2"/>
<organism evidence="12 13">
    <name type="scientific">Desulfobotulus alkaliphilus</name>
    <dbReference type="NCBI Taxonomy" id="622671"/>
    <lineage>
        <taxon>Bacteria</taxon>
        <taxon>Pseudomonadati</taxon>
        <taxon>Thermodesulfobacteriota</taxon>
        <taxon>Desulfobacteria</taxon>
        <taxon>Desulfobacterales</taxon>
        <taxon>Desulfobacteraceae</taxon>
        <taxon>Desulfobotulus</taxon>
    </lineage>
</organism>
<dbReference type="GO" id="GO:0006412">
    <property type="term" value="P:translation"/>
    <property type="evidence" value="ECO:0007669"/>
    <property type="project" value="UniProtKB-UniRule"/>
</dbReference>
<dbReference type="SUPFAM" id="SSF56808">
    <property type="entry name" value="Ribosomal protein L1"/>
    <property type="match status" value="1"/>
</dbReference>
<dbReference type="Gene3D" id="3.40.50.790">
    <property type="match status" value="1"/>
</dbReference>
<dbReference type="InterPro" id="IPR002143">
    <property type="entry name" value="Ribosomal_uL1"/>
</dbReference>
<dbReference type="InterPro" id="IPR005878">
    <property type="entry name" value="Ribosom_uL1_bac-type"/>
</dbReference>
<name>A0A562RRB8_9BACT</name>
<dbReference type="InterPro" id="IPR028364">
    <property type="entry name" value="Ribosomal_uL1/biogenesis"/>
</dbReference>
<comment type="caution">
    <text evidence="12">The sequence shown here is derived from an EMBL/GenBank/DDBJ whole genome shotgun (WGS) entry which is preliminary data.</text>
</comment>
<evidence type="ECO:0000256" key="7">
    <source>
        <dbReference type="ARBA" id="ARBA00022980"/>
    </source>
</evidence>
<dbReference type="GO" id="GO:0006417">
    <property type="term" value="P:regulation of translation"/>
    <property type="evidence" value="ECO:0007669"/>
    <property type="project" value="UniProtKB-KW"/>
</dbReference>
<evidence type="ECO:0000256" key="5">
    <source>
        <dbReference type="ARBA" id="ARBA00022845"/>
    </source>
</evidence>
<protein>
    <recommendedName>
        <fullName evidence="9 10">Large ribosomal subunit protein uL1</fullName>
    </recommendedName>
</protein>
<dbReference type="CDD" id="cd00403">
    <property type="entry name" value="Ribosomal_L1"/>
    <property type="match status" value="1"/>
</dbReference>
<keyword evidence="2 10" id="KW-0678">Repressor</keyword>
<evidence type="ECO:0000256" key="1">
    <source>
        <dbReference type="ARBA" id="ARBA00010531"/>
    </source>
</evidence>
<comment type="subunit">
    <text evidence="10">Part of the 50S ribosomal subunit.</text>
</comment>
<keyword evidence="3 10" id="KW-0820">tRNA-binding</keyword>
<evidence type="ECO:0000256" key="9">
    <source>
        <dbReference type="ARBA" id="ARBA00035241"/>
    </source>
</evidence>
<dbReference type="PANTHER" id="PTHR36427">
    <property type="entry name" value="54S RIBOSOMAL PROTEIN L1, MITOCHONDRIAL"/>
    <property type="match status" value="1"/>
</dbReference>
<evidence type="ECO:0000256" key="6">
    <source>
        <dbReference type="ARBA" id="ARBA00022884"/>
    </source>
</evidence>
<dbReference type="GO" id="GO:0019843">
    <property type="term" value="F:rRNA binding"/>
    <property type="evidence" value="ECO:0007669"/>
    <property type="project" value="UniProtKB-UniRule"/>
</dbReference>
<evidence type="ECO:0000256" key="4">
    <source>
        <dbReference type="ARBA" id="ARBA00022730"/>
    </source>
</evidence>
<evidence type="ECO:0000256" key="8">
    <source>
        <dbReference type="ARBA" id="ARBA00023274"/>
    </source>
</evidence>
<comment type="similarity">
    <text evidence="1 10 11">Belongs to the universal ribosomal protein uL1 family.</text>
</comment>
<evidence type="ECO:0000256" key="10">
    <source>
        <dbReference type="HAMAP-Rule" id="MF_01318"/>
    </source>
</evidence>
<reference evidence="12 13" key="1">
    <citation type="submission" date="2019-07" db="EMBL/GenBank/DDBJ databases">
        <title>Genome sequencing of 100 strains of the haloalkaliphilic chemolithoautotrophic sulfur-oxidizing bacterium Thioalkalivibrio.</title>
        <authorList>
            <person name="Muyzer G."/>
        </authorList>
    </citation>
    <scope>NUCLEOTIDE SEQUENCE [LARGE SCALE GENOMIC DNA]</scope>
    <source>
        <strain evidence="12 13">ASO4-4</strain>
    </source>
</reference>
<keyword evidence="8 10" id="KW-0687">Ribonucleoprotein</keyword>
<accession>A0A562RRB8</accession>
<dbReference type="FunFam" id="3.40.50.790:FF:000001">
    <property type="entry name" value="50S ribosomal protein L1"/>
    <property type="match status" value="1"/>
</dbReference>
<gene>
    <name evidence="10" type="primary">rplA</name>
    <name evidence="12" type="ORF">LZ24_01888</name>
</gene>
<dbReference type="GO" id="GO:0022625">
    <property type="term" value="C:cytosolic large ribosomal subunit"/>
    <property type="evidence" value="ECO:0007669"/>
    <property type="project" value="TreeGrafter"/>
</dbReference>
<evidence type="ECO:0000256" key="3">
    <source>
        <dbReference type="ARBA" id="ARBA00022555"/>
    </source>
</evidence>
<comment type="function">
    <text evidence="10">Protein L1 is also a translational repressor protein, it controls the translation of the L11 operon by binding to its mRNA.</text>
</comment>
<dbReference type="RefSeq" id="WP_144684815.1">
    <property type="nucleotide sequence ID" value="NZ_VLLC01000013.1"/>
</dbReference>
<dbReference type="PIRSF" id="PIRSF002155">
    <property type="entry name" value="Ribosomal_L1"/>
    <property type="match status" value="1"/>
</dbReference>
<dbReference type="NCBIfam" id="TIGR01169">
    <property type="entry name" value="rplA_bact"/>
    <property type="match status" value="1"/>
</dbReference>
<dbReference type="InterPro" id="IPR023674">
    <property type="entry name" value="Ribosomal_uL1-like"/>
</dbReference>
<evidence type="ECO:0000313" key="12">
    <source>
        <dbReference type="EMBL" id="TWI71615.1"/>
    </source>
</evidence>
<dbReference type="PROSITE" id="PS01199">
    <property type="entry name" value="RIBOSOMAL_L1"/>
    <property type="match status" value="1"/>
</dbReference>
<dbReference type="InterPro" id="IPR023673">
    <property type="entry name" value="Ribosomal_uL1_CS"/>
</dbReference>
<sequence length="230" mass="24829">MPKRGKKYLETGKGHDFTAKLGLREGIELALEATYVKFDESVDVAVRLGVDPRHADQMVRGTCILPNGLGKEVRVLVFARGEKAKEAEEAGADYVGLEDLVEKIQGGWFDFDKAVATPDTMGVVGRIGKLLGPRGLMPNAKTGTVTFDVARAVDELKAGKIDFRVEKAGIVHAPMGKKSFGPEKLEENIRAFLDSIIKLKPSAAKGAYIRGMAVSTTMGRGVKVDTLTLK</sequence>
<keyword evidence="13" id="KW-1185">Reference proteome</keyword>
<dbReference type="PANTHER" id="PTHR36427:SF3">
    <property type="entry name" value="LARGE RIBOSOMAL SUBUNIT PROTEIN UL1M"/>
    <property type="match status" value="1"/>
</dbReference>
<keyword evidence="6 10" id="KW-0694">RNA-binding</keyword>
<dbReference type="Proteomes" id="UP000318307">
    <property type="component" value="Unassembled WGS sequence"/>
</dbReference>
<dbReference type="GO" id="GO:0003735">
    <property type="term" value="F:structural constituent of ribosome"/>
    <property type="evidence" value="ECO:0007669"/>
    <property type="project" value="InterPro"/>
</dbReference>
<keyword evidence="7 10" id="KW-0689">Ribosomal protein</keyword>
<evidence type="ECO:0000256" key="11">
    <source>
        <dbReference type="RuleBase" id="RU000659"/>
    </source>
</evidence>
<comment type="function">
    <text evidence="10">Binds directly to 23S rRNA. The L1 stalk is quite mobile in the ribosome, and is involved in E site tRNA release.</text>
</comment>
<evidence type="ECO:0000256" key="2">
    <source>
        <dbReference type="ARBA" id="ARBA00022491"/>
    </source>
</evidence>
<proteinExistence type="inferred from homology"/>
<dbReference type="InterPro" id="IPR016095">
    <property type="entry name" value="Ribosomal_uL1_3-a/b-sand"/>
</dbReference>
<evidence type="ECO:0000313" key="13">
    <source>
        <dbReference type="Proteomes" id="UP000318307"/>
    </source>
</evidence>
<dbReference type="GO" id="GO:0000049">
    <property type="term" value="F:tRNA binding"/>
    <property type="evidence" value="ECO:0007669"/>
    <property type="project" value="UniProtKB-KW"/>
</dbReference>
<dbReference type="AlphaFoldDB" id="A0A562RRB8"/>
<dbReference type="EMBL" id="VLLC01000013">
    <property type="protein sequence ID" value="TWI71615.1"/>
    <property type="molecule type" value="Genomic_DNA"/>
</dbReference>
<keyword evidence="4 10" id="KW-0699">rRNA-binding</keyword>
<dbReference type="HAMAP" id="MF_01318_B">
    <property type="entry name" value="Ribosomal_uL1_B"/>
    <property type="match status" value="1"/>
</dbReference>